<evidence type="ECO:0000313" key="2">
    <source>
        <dbReference type="Proteomes" id="UP000229756"/>
    </source>
</evidence>
<protein>
    <recommendedName>
        <fullName evidence="3">Zeta toxin domain-containing protein</fullName>
    </recommendedName>
</protein>
<reference evidence="2" key="1">
    <citation type="submission" date="2017-09" db="EMBL/GenBank/DDBJ databases">
        <title>Depth-based differentiation of microbial function through sediment-hosted aquifers and enrichment of novel symbionts in the deep terrestrial subsurface.</title>
        <authorList>
            <person name="Probst A.J."/>
            <person name="Ladd B."/>
            <person name="Jarett J.K."/>
            <person name="Geller-Mcgrath D.E."/>
            <person name="Sieber C.M.K."/>
            <person name="Emerson J.B."/>
            <person name="Anantharaman K."/>
            <person name="Thomas B.C."/>
            <person name="Malmstrom R."/>
            <person name="Stieglmeier M."/>
            <person name="Klingl A."/>
            <person name="Woyke T."/>
            <person name="Ryan C.M."/>
            <person name="Banfield J.F."/>
        </authorList>
    </citation>
    <scope>NUCLEOTIDE SEQUENCE [LARGE SCALE GENOMIC DNA]</scope>
</reference>
<dbReference type="EMBL" id="PFSJ01000024">
    <property type="protein sequence ID" value="PJC23500.1"/>
    <property type="molecule type" value="Genomic_DNA"/>
</dbReference>
<organism evidence="1 2">
    <name type="scientific">candidate division WWE3 bacterium CG_4_9_14_0_2_um_filter_35_11</name>
    <dbReference type="NCBI Taxonomy" id="1975077"/>
    <lineage>
        <taxon>Bacteria</taxon>
        <taxon>Katanobacteria</taxon>
    </lineage>
</organism>
<evidence type="ECO:0000313" key="1">
    <source>
        <dbReference type="EMBL" id="PJC23500.1"/>
    </source>
</evidence>
<accession>A0A2M8ELB5</accession>
<name>A0A2M8ELB5_UNCKA</name>
<dbReference type="AlphaFoldDB" id="A0A2M8ELB5"/>
<dbReference type="Proteomes" id="UP000229756">
    <property type="component" value="Unassembled WGS sequence"/>
</dbReference>
<proteinExistence type="predicted"/>
<comment type="caution">
    <text evidence="1">The sequence shown here is derived from an EMBL/GenBank/DDBJ whole genome shotgun (WGS) entry which is preliminary data.</text>
</comment>
<gene>
    <name evidence="1" type="ORF">CO058_03250</name>
</gene>
<sequence length="210" mass="23967">MISLLNLVNIMAFIVSSDEIKKELTNYSPDKAEEFHRESAMKTDKIFSKALKERSYIGVILLNGGTASGKSEFLSTQLKGKNYIILDATLSTELDAKNKLRQNMKVGKTPIIYSVIPDDLKRAFIAFLSRDRKFSDTHFYKTHSGSRRTLLWITKNYPDIEINIVESSYTLDGKLQSSQIQFDQKKKLYNTQKQMLPPELQFLSIALTVA</sequence>
<evidence type="ECO:0008006" key="3">
    <source>
        <dbReference type="Google" id="ProtNLM"/>
    </source>
</evidence>